<organism evidence="3 4">
    <name type="scientific">Amycolatopsis pretoriensis</name>
    <dbReference type="NCBI Taxonomy" id="218821"/>
    <lineage>
        <taxon>Bacteria</taxon>
        <taxon>Bacillati</taxon>
        <taxon>Actinomycetota</taxon>
        <taxon>Actinomycetes</taxon>
        <taxon>Pseudonocardiales</taxon>
        <taxon>Pseudonocardiaceae</taxon>
        <taxon>Amycolatopsis</taxon>
    </lineage>
</organism>
<dbReference type="AlphaFoldDB" id="A0A1H5Q7H5"/>
<evidence type="ECO:0000259" key="2">
    <source>
        <dbReference type="Pfam" id="PF19811"/>
    </source>
</evidence>
<evidence type="ECO:0000256" key="1">
    <source>
        <dbReference type="SAM" id="SignalP"/>
    </source>
</evidence>
<accession>A0A1H5Q7H5</accession>
<evidence type="ECO:0000313" key="3">
    <source>
        <dbReference type="EMBL" id="SEF21844.1"/>
    </source>
</evidence>
<keyword evidence="4" id="KW-1185">Reference proteome</keyword>
<dbReference type="RefSeq" id="WP_086678069.1">
    <property type="nucleotide sequence ID" value="NZ_FNUJ01000001.1"/>
</dbReference>
<gene>
    <name evidence="3" type="ORF">SAMN05421837_1011096</name>
</gene>
<proteinExistence type="predicted"/>
<keyword evidence="1" id="KW-0732">Signal</keyword>
<feature type="domain" description="DUF6294" evidence="2">
    <location>
        <begin position="64"/>
        <end position="148"/>
    </location>
</feature>
<dbReference type="OrthoDB" id="3540820at2"/>
<feature type="signal peptide" evidence="1">
    <location>
        <begin position="1"/>
        <end position="28"/>
    </location>
</feature>
<reference evidence="4" key="1">
    <citation type="submission" date="2016-10" db="EMBL/GenBank/DDBJ databases">
        <authorList>
            <person name="Varghese N."/>
            <person name="Submissions S."/>
        </authorList>
    </citation>
    <scope>NUCLEOTIDE SEQUENCE [LARGE SCALE GENOMIC DNA]</scope>
    <source>
        <strain evidence="4">DSM 44654</strain>
    </source>
</reference>
<evidence type="ECO:0000313" key="4">
    <source>
        <dbReference type="Proteomes" id="UP000198878"/>
    </source>
</evidence>
<dbReference type="EMBL" id="FNUJ01000001">
    <property type="protein sequence ID" value="SEF21844.1"/>
    <property type="molecule type" value="Genomic_DNA"/>
</dbReference>
<name>A0A1H5Q7H5_9PSEU</name>
<dbReference type="Proteomes" id="UP000198878">
    <property type="component" value="Unassembled WGS sequence"/>
</dbReference>
<protein>
    <recommendedName>
        <fullName evidence="2">DUF6294 domain-containing protein</fullName>
    </recommendedName>
</protein>
<feature type="chain" id="PRO_5011508104" description="DUF6294 domain-containing protein" evidence="1">
    <location>
        <begin position="29"/>
        <end position="148"/>
    </location>
</feature>
<dbReference type="Pfam" id="PF19811">
    <property type="entry name" value="DUF6294"/>
    <property type="match status" value="1"/>
</dbReference>
<dbReference type="InterPro" id="IPR046261">
    <property type="entry name" value="DUF6294"/>
</dbReference>
<sequence>MNGSRRVSVVVALFVLALSSLFVGQASAGTQTAATTEATCTGAGSCWFTWGRITAGDCTMDQAKWTLNRNGSASFEAVIISSDSDDAWLMWPVATDVNGFVLGPITHGGDPKFVRGTVKNQWTWWFDAGSFDPAWFDRIQSMRLTSHC</sequence>